<dbReference type="Proteomes" id="UP001431532">
    <property type="component" value="Unassembled WGS sequence"/>
</dbReference>
<feature type="transmembrane region" description="Helical" evidence="1">
    <location>
        <begin position="70"/>
        <end position="91"/>
    </location>
</feature>
<feature type="transmembrane region" description="Helical" evidence="1">
    <location>
        <begin position="192"/>
        <end position="213"/>
    </location>
</feature>
<dbReference type="RefSeq" id="WP_282839254.1">
    <property type="nucleotide sequence ID" value="NZ_JASCXW010000011.1"/>
</dbReference>
<organism evidence="2 3">
    <name type="scientific">Peloplasma aerotolerans</name>
    <dbReference type="NCBI Taxonomy" id="3044389"/>
    <lineage>
        <taxon>Bacteria</taxon>
        <taxon>Bacillati</taxon>
        <taxon>Mycoplasmatota</taxon>
        <taxon>Mollicutes</taxon>
        <taxon>Acholeplasmatales</taxon>
        <taxon>Acholeplasmataceae</taxon>
        <taxon>Peloplasma</taxon>
    </lineage>
</organism>
<sequence length="231" mass="26628">MDYLVSRELNGLYIVIDIIFLLFLGFLLLKFKKRLTFLFGLSGAFIYFLVDYGIFYMLLGTREVVGANTFWFLLWLSVSYGFTNFVWIWLFLNRDKRILEWSLLIVIGWVAVALLSQSFGSTFPLIQISRGTGSYHGVMALILFIGYAIVIVKNIKSNDSERLPVLKMLMIGILVQFSWEAVLLLSGIRPNGWNPIIINSLLETNLGIPYLYFIHKYITKKHQEDLSKSSI</sequence>
<feature type="transmembrane region" description="Helical" evidence="1">
    <location>
        <begin position="164"/>
        <end position="186"/>
    </location>
</feature>
<feature type="transmembrane region" description="Helical" evidence="1">
    <location>
        <begin position="98"/>
        <end position="115"/>
    </location>
</feature>
<accession>A0AAW6UAY0</accession>
<gene>
    <name evidence="2" type="ORF">QJ521_04565</name>
</gene>
<comment type="caution">
    <text evidence="2">The sequence shown here is derived from an EMBL/GenBank/DDBJ whole genome shotgun (WGS) entry which is preliminary data.</text>
</comment>
<dbReference type="EMBL" id="JASCXW010000011">
    <property type="protein sequence ID" value="MDI6452829.1"/>
    <property type="molecule type" value="Genomic_DNA"/>
</dbReference>
<protein>
    <submittedName>
        <fullName evidence="2">Uncharacterized protein</fullName>
    </submittedName>
</protein>
<keyword evidence="1" id="KW-1133">Transmembrane helix</keyword>
<feature type="transmembrane region" description="Helical" evidence="1">
    <location>
        <begin position="36"/>
        <end position="58"/>
    </location>
</feature>
<feature type="transmembrane region" description="Helical" evidence="1">
    <location>
        <begin position="135"/>
        <end position="152"/>
    </location>
</feature>
<evidence type="ECO:0000313" key="2">
    <source>
        <dbReference type="EMBL" id="MDI6452829.1"/>
    </source>
</evidence>
<evidence type="ECO:0000256" key="1">
    <source>
        <dbReference type="SAM" id="Phobius"/>
    </source>
</evidence>
<feature type="transmembrane region" description="Helical" evidence="1">
    <location>
        <begin position="12"/>
        <end position="29"/>
    </location>
</feature>
<name>A0AAW6UAY0_9MOLU</name>
<proteinExistence type="predicted"/>
<keyword evidence="1" id="KW-0472">Membrane</keyword>
<keyword evidence="1" id="KW-0812">Transmembrane</keyword>
<evidence type="ECO:0000313" key="3">
    <source>
        <dbReference type="Proteomes" id="UP001431532"/>
    </source>
</evidence>
<keyword evidence="3" id="KW-1185">Reference proteome</keyword>
<reference evidence="2" key="1">
    <citation type="submission" date="2023-05" db="EMBL/GenBank/DDBJ databases">
        <title>Mariniplasma microaerophilum sp. nov., a novel anaerobic mollicute isolated from terrestrial mud volcano, Taman Peninsula, Russia.</title>
        <authorList>
            <person name="Khomyakova M.A."/>
            <person name="Merkel A.Y."/>
            <person name="Slobodkin A.I."/>
        </authorList>
    </citation>
    <scope>NUCLEOTIDE SEQUENCE</scope>
    <source>
        <strain evidence="2">M4Ah</strain>
    </source>
</reference>
<dbReference type="AlphaFoldDB" id="A0AAW6UAY0"/>